<feature type="compositionally biased region" description="Basic and acidic residues" evidence="1">
    <location>
        <begin position="9"/>
        <end position="19"/>
    </location>
</feature>
<feature type="compositionally biased region" description="Acidic residues" evidence="1">
    <location>
        <begin position="313"/>
        <end position="325"/>
    </location>
</feature>
<feature type="compositionally biased region" description="Polar residues" evidence="1">
    <location>
        <begin position="224"/>
        <end position="235"/>
    </location>
</feature>
<evidence type="ECO:0000313" key="3">
    <source>
        <dbReference type="Proteomes" id="UP001408356"/>
    </source>
</evidence>
<feature type="compositionally biased region" description="Basic and acidic residues" evidence="1">
    <location>
        <begin position="726"/>
        <end position="750"/>
    </location>
</feature>
<reference evidence="2 3" key="1">
    <citation type="journal article" date="2024" name="J. Plant Pathol.">
        <title>Sequence and assembly of the genome of Seiridium unicorne, isolate CBS 538.82, causal agent of cypress canker disease.</title>
        <authorList>
            <person name="Scali E."/>
            <person name="Rocca G.D."/>
            <person name="Danti R."/>
            <person name="Garbelotto M."/>
            <person name="Barberini S."/>
            <person name="Baroncelli R."/>
            <person name="Emiliani G."/>
        </authorList>
    </citation>
    <scope>NUCLEOTIDE SEQUENCE [LARGE SCALE GENOMIC DNA]</scope>
    <source>
        <strain evidence="2 3">BM-138-508</strain>
    </source>
</reference>
<evidence type="ECO:0000313" key="2">
    <source>
        <dbReference type="EMBL" id="KAK9425911.1"/>
    </source>
</evidence>
<feature type="compositionally biased region" description="Polar residues" evidence="1">
    <location>
        <begin position="40"/>
        <end position="50"/>
    </location>
</feature>
<name>A0ABR2VGI1_9PEZI</name>
<feature type="compositionally biased region" description="Basic and acidic residues" evidence="1">
    <location>
        <begin position="52"/>
        <end position="70"/>
    </location>
</feature>
<organism evidence="2 3">
    <name type="scientific">Seiridium unicorne</name>
    <dbReference type="NCBI Taxonomy" id="138068"/>
    <lineage>
        <taxon>Eukaryota</taxon>
        <taxon>Fungi</taxon>
        <taxon>Dikarya</taxon>
        <taxon>Ascomycota</taxon>
        <taxon>Pezizomycotina</taxon>
        <taxon>Sordariomycetes</taxon>
        <taxon>Xylariomycetidae</taxon>
        <taxon>Amphisphaeriales</taxon>
        <taxon>Sporocadaceae</taxon>
        <taxon>Seiridium</taxon>
    </lineage>
</organism>
<protein>
    <submittedName>
        <fullName evidence="2">Fungal-type protein kinase domain-containing protein</fullName>
    </submittedName>
</protein>
<gene>
    <name evidence="2" type="ORF">SUNI508_12804</name>
</gene>
<dbReference type="GO" id="GO:0016301">
    <property type="term" value="F:kinase activity"/>
    <property type="evidence" value="ECO:0007669"/>
    <property type="project" value="UniProtKB-KW"/>
</dbReference>
<keyword evidence="2" id="KW-0418">Kinase</keyword>
<dbReference type="EMBL" id="JARVKF010000010">
    <property type="protein sequence ID" value="KAK9425911.1"/>
    <property type="molecule type" value="Genomic_DNA"/>
</dbReference>
<feature type="compositionally biased region" description="Polar residues" evidence="1">
    <location>
        <begin position="185"/>
        <end position="199"/>
    </location>
</feature>
<feature type="compositionally biased region" description="Basic and acidic residues" evidence="1">
    <location>
        <begin position="159"/>
        <end position="169"/>
    </location>
</feature>
<keyword evidence="2" id="KW-0808">Transferase</keyword>
<feature type="region of interest" description="Disordered" evidence="1">
    <location>
        <begin position="1"/>
        <end position="71"/>
    </location>
</feature>
<feature type="compositionally biased region" description="Basic residues" evidence="1">
    <location>
        <begin position="243"/>
        <end position="252"/>
    </location>
</feature>
<feature type="compositionally biased region" description="Basic residues" evidence="1">
    <location>
        <begin position="334"/>
        <end position="350"/>
    </location>
</feature>
<dbReference type="Proteomes" id="UP001408356">
    <property type="component" value="Unassembled WGS sequence"/>
</dbReference>
<sequence>MTGNKRSRGRDDPRDDESRKKRRDGRSRSSSPEILPRSDLQGNSRSVTRTTQKKEMTFEKSMRANQDTKVEIPPVTLTSGSYKLPAQLYTGHDAFQMTAEDQDGQYIFAKIQDRAQKGSSQQPDQSDIAMEDEKAPTAKSSTLPLLVSVPYIDVDADDEKSSEAESKHDEDDENPFEPEHPPENTMQESDNPPTQTSIDPTLIEWNRQHGIEPENAQPRAELESQPSQAEAQRQEPSADGAPVRRKRGRPRKEKPPEPQAAAENAPRKRGRPRKVPAIETQGTRPASPPRESETPQPRFRRRIHQPNYTADVGPEEDPADNDSGNDDGKIGMDKRKRKIRSPRAKSKLPRKPADDTDAQLNMQQHLQHYLPPLKRDCIEAERWSPVVMLKSAFPDGEGIEEMLADAKTRFDQTADKVVADDPSSNEGNPLYKACLRRWRLYPTQLISFDNGLVFANTTDSALPKETINTAWKQTWCRELRKVILHPVWGTSIHFLLLSLQFTIMCRTDDRRSWQPCWDVDPKFGQYYEELDDAQVSPRQIPRCIKAEYRNRGQLIPIICQVFVAIARQARQTYDGVDAIERDDSQRQSFPRGLTQPDLLLLIKALDGMREEGAQKFGYNTADASALFLDSREGHRNNNFDFPRKDNGEYLQARRHAYEQLVYKLVAHEKKVEQGTWTLREAMRNLPPDRSMLMKQDKDYVESDADEFPGEGESDLGVEETPPPRRRGMDNRQSTEKARERRELDQEHDDAMDTSDGGMDRSS</sequence>
<feature type="region of interest" description="Disordered" evidence="1">
    <location>
        <begin position="112"/>
        <end position="356"/>
    </location>
</feature>
<keyword evidence="3" id="KW-1185">Reference proteome</keyword>
<feature type="region of interest" description="Disordered" evidence="1">
    <location>
        <begin position="700"/>
        <end position="762"/>
    </location>
</feature>
<proteinExistence type="predicted"/>
<comment type="caution">
    <text evidence="2">The sequence shown here is derived from an EMBL/GenBank/DDBJ whole genome shotgun (WGS) entry which is preliminary data.</text>
</comment>
<feature type="compositionally biased region" description="Acidic residues" evidence="1">
    <location>
        <begin position="701"/>
        <end position="717"/>
    </location>
</feature>
<evidence type="ECO:0000256" key="1">
    <source>
        <dbReference type="SAM" id="MobiDB-lite"/>
    </source>
</evidence>
<accession>A0ABR2VGI1</accession>